<dbReference type="AlphaFoldDB" id="A0A9W9Z7S2"/>
<dbReference type="Proteomes" id="UP001163046">
    <property type="component" value="Unassembled WGS sequence"/>
</dbReference>
<sequence>MALIRCSKANNCTVHGAITAATHLAMSQILDQRNQNPHFKTPFSMDTNYTVNVRKECHPKIGSEEFGLYAIFDALRITVPSLTMERGVDEMFLGVCTHMHKYRPQWP</sequence>
<evidence type="ECO:0000313" key="1">
    <source>
        <dbReference type="EMBL" id="KAJ7376697.1"/>
    </source>
</evidence>
<dbReference type="OrthoDB" id="5963073at2759"/>
<protein>
    <submittedName>
        <fullName evidence="1">Uncharacterized protein</fullName>
    </submittedName>
</protein>
<gene>
    <name evidence="1" type="ORF">OS493_033320</name>
</gene>
<organism evidence="1 2">
    <name type="scientific">Desmophyllum pertusum</name>
    <dbReference type="NCBI Taxonomy" id="174260"/>
    <lineage>
        <taxon>Eukaryota</taxon>
        <taxon>Metazoa</taxon>
        <taxon>Cnidaria</taxon>
        <taxon>Anthozoa</taxon>
        <taxon>Hexacorallia</taxon>
        <taxon>Scleractinia</taxon>
        <taxon>Caryophylliina</taxon>
        <taxon>Caryophylliidae</taxon>
        <taxon>Desmophyllum</taxon>
    </lineage>
</organism>
<reference evidence="1" key="1">
    <citation type="submission" date="2023-01" db="EMBL/GenBank/DDBJ databases">
        <title>Genome assembly of the deep-sea coral Lophelia pertusa.</title>
        <authorList>
            <person name="Herrera S."/>
            <person name="Cordes E."/>
        </authorList>
    </citation>
    <scope>NUCLEOTIDE SEQUENCE</scope>
    <source>
        <strain evidence="1">USNM1676648</strain>
        <tissue evidence="1">Polyp</tissue>
    </source>
</reference>
<dbReference type="EMBL" id="MU826393">
    <property type="protein sequence ID" value="KAJ7376697.1"/>
    <property type="molecule type" value="Genomic_DNA"/>
</dbReference>
<proteinExistence type="predicted"/>
<comment type="caution">
    <text evidence="1">The sequence shown here is derived from an EMBL/GenBank/DDBJ whole genome shotgun (WGS) entry which is preliminary data.</text>
</comment>
<keyword evidence="2" id="KW-1185">Reference proteome</keyword>
<name>A0A9W9Z7S2_9CNID</name>
<evidence type="ECO:0000313" key="2">
    <source>
        <dbReference type="Proteomes" id="UP001163046"/>
    </source>
</evidence>
<dbReference type="SUPFAM" id="SSF52777">
    <property type="entry name" value="CoA-dependent acyltransferases"/>
    <property type="match status" value="1"/>
</dbReference>
<accession>A0A9W9Z7S2</accession>